<evidence type="ECO:0000313" key="2">
    <source>
        <dbReference type="Proteomes" id="UP001620262"/>
    </source>
</evidence>
<name>A0ABW8KY28_9GAMM</name>
<organism evidence="1 2">
    <name type="scientific">Pseudoalteromonas rhizosphaerae</name>
    <dbReference type="NCBI Taxonomy" id="2518973"/>
    <lineage>
        <taxon>Bacteria</taxon>
        <taxon>Pseudomonadati</taxon>
        <taxon>Pseudomonadota</taxon>
        <taxon>Gammaproteobacteria</taxon>
        <taxon>Alteromonadales</taxon>
        <taxon>Pseudoalteromonadaceae</taxon>
        <taxon>Pseudoalteromonas</taxon>
    </lineage>
</organism>
<evidence type="ECO:0000313" key="1">
    <source>
        <dbReference type="EMBL" id="MFK3864702.1"/>
    </source>
</evidence>
<protein>
    <recommendedName>
        <fullName evidence="3">Lipoprotein</fullName>
    </recommendedName>
</protein>
<proteinExistence type="predicted"/>
<comment type="caution">
    <text evidence="1">The sequence shown here is derived from an EMBL/GenBank/DDBJ whole genome shotgun (WGS) entry which is preliminary data.</text>
</comment>
<dbReference type="PROSITE" id="PS51257">
    <property type="entry name" value="PROKAR_LIPOPROTEIN"/>
    <property type="match status" value="1"/>
</dbReference>
<dbReference type="Proteomes" id="UP001620262">
    <property type="component" value="Unassembled WGS sequence"/>
</dbReference>
<evidence type="ECO:0008006" key="3">
    <source>
        <dbReference type="Google" id="ProtNLM"/>
    </source>
</evidence>
<keyword evidence="2" id="KW-1185">Reference proteome</keyword>
<gene>
    <name evidence="1" type="ORF">ACI2JU_12615</name>
</gene>
<reference evidence="1 2" key="1">
    <citation type="submission" date="2024-11" db="EMBL/GenBank/DDBJ databases">
        <title>The Natural Products Discovery Center: Release of the First 8490 Sequenced Strains for Exploring Actinobacteria Biosynthetic Diversity.</title>
        <authorList>
            <person name="Kalkreuter E."/>
            <person name="Kautsar S.A."/>
            <person name="Yang D."/>
            <person name="Bader C.D."/>
            <person name="Teijaro C.N."/>
            <person name="Fluegel L."/>
            <person name="Davis C.M."/>
            <person name="Simpson J.R."/>
            <person name="Lauterbach L."/>
            <person name="Steele A.D."/>
            <person name="Gui C."/>
            <person name="Meng S."/>
            <person name="Li G."/>
            <person name="Viehrig K."/>
            <person name="Ye F."/>
            <person name="Su P."/>
            <person name="Kiefer A.F."/>
            <person name="Nichols A."/>
            <person name="Cepeda A.J."/>
            <person name="Yan W."/>
            <person name="Fan B."/>
            <person name="Jiang Y."/>
            <person name="Adhikari A."/>
            <person name="Zheng C.-J."/>
            <person name="Schuster L."/>
            <person name="Cowan T.M."/>
            <person name="Smanski M.J."/>
            <person name="Chevrette M.G."/>
            <person name="De Carvalho L.P.S."/>
            <person name="Shen B."/>
        </authorList>
    </citation>
    <scope>NUCLEOTIDE SEQUENCE [LARGE SCALE GENOMIC DNA]</scope>
    <source>
        <strain evidence="1 2">NPDC078403</strain>
    </source>
</reference>
<dbReference type="EMBL" id="JBJDOT010000016">
    <property type="protein sequence ID" value="MFK3864702.1"/>
    <property type="molecule type" value="Genomic_DNA"/>
</dbReference>
<dbReference type="RefSeq" id="WP_145234322.1">
    <property type="nucleotide sequence ID" value="NZ_CABVLM010000001.1"/>
</dbReference>
<accession>A0ABW8KY28</accession>
<sequence length="176" mass="19698">MLRSVVGLMFFIFLSGCSSQYPNQNLVGKQFPTISGESLEQQQFTIPTDFNNAQTLLLIGYKQDSQFDIDRWLIGLDMSGINVTAYELPTIQGMVPRMFSTFIDSGMRKGIPKELWGGVITIYKDGDAVQAFTGNENPNNSRIVLIDGSGKIIYFYDRGFSVAALNELKMVIDKKQ</sequence>